<proteinExistence type="predicted"/>
<dbReference type="AlphaFoldDB" id="A0A8X6TQB8"/>
<organism evidence="1 2">
    <name type="scientific">Nephila pilipes</name>
    <name type="common">Giant wood spider</name>
    <name type="synonym">Nephila maculata</name>
    <dbReference type="NCBI Taxonomy" id="299642"/>
    <lineage>
        <taxon>Eukaryota</taxon>
        <taxon>Metazoa</taxon>
        <taxon>Ecdysozoa</taxon>
        <taxon>Arthropoda</taxon>
        <taxon>Chelicerata</taxon>
        <taxon>Arachnida</taxon>
        <taxon>Araneae</taxon>
        <taxon>Araneomorphae</taxon>
        <taxon>Entelegynae</taxon>
        <taxon>Araneoidea</taxon>
        <taxon>Nephilidae</taxon>
        <taxon>Nephila</taxon>
    </lineage>
</organism>
<comment type="caution">
    <text evidence="1">The sequence shown here is derived from an EMBL/GenBank/DDBJ whole genome shotgun (WGS) entry which is preliminary data.</text>
</comment>
<dbReference type="Proteomes" id="UP000887013">
    <property type="component" value="Unassembled WGS sequence"/>
</dbReference>
<keyword evidence="2" id="KW-1185">Reference proteome</keyword>
<sequence>MLIGVVIGQQKFEKHPNIVLVAAVDEKPEMVSLILRILKEEVLRLVNQTDESSDLHFQFFKETVQNAVERILASAAAKISETRRSHT</sequence>
<reference evidence="1" key="1">
    <citation type="submission" date="2020-08" db="EMBL/GenBank/DDBJ databases">
        <title>Multicomponent nature underlies the extraordinary mechanical properties of spider dragline silk.</title>
        <authorList>
            <person name="Kono N."/>
            <person name="Nakamura H."/>
            <person name="Mori M."/>
            <person name="Yoshida Y."/>
            <person name="Ohtoshi R."/>
            <person name="Malay A.D."/>
            <person name="Moran D.A.P."/>
            <person name="Tomita M."/>
            <person name="Numata K."/>
            <person name="Arakawa K."/>
        </authorList>
    </citation>
    <scope>NUCLEOTIDE SEQUENCE</scope>
</reference>
<evidence type="ECO:0000313" key="1">
    <source>
        <dbReference type="EMBL" id="GFT39711.1"/>
    </source>
</evidence>
<gene>
    <name evidence="1" type="ORF">NPIL_56121</name>
</gene>
<dbReference type="EMBL" id="BMAW01109703">
    <property type="protein sequence ID" value="GFT39711.1"/>
    <property type="molecule type" value="Genomic_DNA"/>
</dbReference>
<protein>
    <submittedName>
        <fullName evidence="1">Uncharacterized protein</fullName>
    </submittedName>
</protein>
<evidence type="ECO:0000313" key="2">
    <source>
        <dbReference type="Proteomes" id="UP000887013"/>
    </source>
</evidence>
<name>A0A8X6TQB8_NEPPI</name>
<accession>A0A8X6TQB8</accession>